<dbReference type="GO" id="GO:0003677">
    <property type="term" value="F:DNA binding"/>
    <property type="evidence" value="ECO:0007669"/>
    <property type="project" value="UniProtKB-KW"/>
</dbReference>
<sequence>MENEKQRALPFDLSKGFTAIPTVVMRHYTYLPGFNGNVVLVYGYIIAMYNPQYGYAFPTHDQIGLALNMSRKTVGKHISVLEDAELIEVSKRGGSTNDTYTLLKPIEDEREFYSRFPQAWEKRQKAEVTTGKDVKERYERKARYEDSQDSSVDNIDIIAYL</sequence>
<dbReference type="InterPro" id="IPR036388">
    <property type="entry name" value="WH-like_DNA-bd_sf"/>
</dbReference>
<dbReference type="SUPFAM" id="SSF46785">
    <property type="entry name" value="Winged helix' DNA-binding domain"/>
    <property type="match status" value="1"/>
</dbReference>
<dbReference type="AlphaFoldDB" id="A0A073K7R6"/>
<accession>A0A073K7R6</accession>
<proteinExistence type="predicted"/>
<keyword evidence="1" id="KW-0238">DNA-binding</keyword>
<reference evidence="2 3" key="1">
    <citation type="submission" date="2014-06" db="EMBL/GenBank/DDBJ databases">
        <title>Draft genome sequence of Bacillus gaemokensis JCM 15801 (MCCC 1A00707).</title>
        <authorList>
            <person name="Lai Q."/>
            <person name="Liu Y."/>
            <person name="Shao Z."/>
        </authorList>
    </citation>
    <scope>NUCLEOTIDE SEQUENCE [LARGE SCALE GENOMIC DNA]</scope>
    <source>
        <strain evidence="2 3">JCM 15801</strain>
    </source>
</reference>
<dbReference type="Proteomes" id="UP000027778">
    <property type="component" value="Unassembled WGS sequence"/>
</dbReference>
<dbReference type="eggNOG" id="ENOG5030DEH">
    <property type="taxonomic scope" value="Bacteria"/>
</dbReference>
<dbReference type="CDD" id="cd00090">
    <property type="entry name" value="HTH_ARSR"/>
    <property type="match status" value="1"/>
</dbReference>
<dbReference type="OrthoDB" id="2940675at2"/>
<evidence type="ECO:0000256" key="1">
    <source>
        <dbReference type="ARBA" id="ARBA00023125"/>
    </source>
</evidence>
<organism evidence="2 3">
    <name type="scientific">Bacillus gaemokensis</name>
    <dbReference type="NCBI Taxonomy" id="574375"/>
    <lineage>
        <taxon>Bacteria</taxon>
        <taxon>Bacillati</taxon>
        <taxon>Bacillota</taxon>
        <taxon>Bacilli</taxon>
        <taxon>Bacillales</taxon>
        <taxon>Bacillaceae</taxon>
        <taxon>Bacillus</taxon>
        <taxon>Bacillus cereus group</taxon>
    </lineage>
</organism>
<dbReference type="STRING" id="574375.AZF08_13950"/>
<name>A0A073K7R6_9BACI</name>
<evidence type="ECO:0000313" key="2">
    <source>
        <dbReference type="EMBL" id="KEK22482.1"/>
    </source>
</evidence>
<dbReference type="InterPro" id="IPR036390">
    <property type="entry name" value="WH_DNA-bd_sf"/>
</dbReference>
<dbReference type="RefSeq" id="WP_033677346.1">
    <property type="nucleotide sequence ID" value="NZ_JOTM01000030.1"/>
</dbReference>
<comment type="caution">
    <text evidence="2">The sequence shown here is derived from an EMBL/GenBank/DDBJ whole genome shotgun (WGS) entry which is preliminary data.</text>
</comment>
<evidence type="ECO:0000313" key="3">
    <source>
        <dbReference type="Proteomes" id="UP000027778"/>
    </source>
</evidence>
<dbReference type="Pfam" id="PF13730">
    <property type="entry name" value="HTH_36"/>
    <property type="match status" value="1"/>
</dbReference>
<dbReference type="EMBL" id="JOTM01000030">
    <property type="protein sequence ID" value="KEK22482.1"/>
    <property type="molecule type" value="Genomic_DNA"/>
</dbReference>
<dbReference type="InterPro" id="IPR011991">
    <property type="entry name" value="ArsR-like_HTH"/>
</dbReference>
<gene>
    <name evidence="2" type="ORF">BAGA_18935</name>
</gene>
<dbReference type="Gene3D" id="1.10.10.10">
    <property type="entry name" value="Winged helix-like DNA-binding domain superfamily/Winged helix DNA-binding domain"/>
    <property type="match status" value="1"/>
</dbReference>
<protein>
    <submittedName>
        <fullName evidence="2">Uncharacterized protein</fullName>
    </submittedName>
</protein>
<keyword evidence="3" id="KW-1185">Reference proteome</keyword>